<evidence type="ECO:0000313" key="2">
    <source>
        <dbReference type="EMBL" id="MED6147474.1"/>
    </source>
</evidence>
<feature type="compositionally biased region" description="Basic residues" evidence="1">
    <location>
        <begin position="1"/>
        <end position="19"/>
    </location>
</feature>
<accession>A0ABU6TFH3</accession>
<evidence type="ECO:0000256" key="1">
    <source>
        <dbReference type="SAM" id="MobiDB-lite"/>
    </source>
</evidence>
<reference evidence="2 3" key="1">
    <citation type="journal article" date="2023" name="Plants (Basel)">
        <title>Bridging the Gap: Combining Genomics and Transcriptomics Approaches to Understand Stylosanthes scabra, an Orphan Legume from the Brazilian Caatinga.</title>
        <authorList>
            <person name="Ferreira-Neto J.R.C."/>
            <person name="da Silva M.D."/>
            <person name="Binneck E."/>
            <person name="de Melo N.F."/>
            <person name="da Silva R.H."/>
            <person name="de Melo A.L.T.M."/>
            <person name="Pandolfi V."/>
            <person name="Bustamante F.O."/>
            <person name="Brasileiro-Vidal A.C."/>
            <person name="Benko-Iseppon A.M."/>
        </authorList>
    </citation>
    <scope>NUCLEOTIDE SEQUENCE [LARGE SCALE GENOMIC DNA]</scope>
    <source>
        <tissue evidence="2">Leaves</tissue>
    </source>
</reference>
<dbReference type="PANTHER" id="PTHR36350">
    <property type="entry name" value="TRANSMEMBRANE PROTEIN"/>
    <property type="match status" value="1"/>
</dbReference>
<dbReference type="EMBL" id="JASCZI010090885">
    <property type="protein sequence ID" value="MED6147474.1"/>
    <property type="molecule type" value="Genomic_DNA"/>
</dbReference>
<feature type="region of interest" description="Disordered" evidence="1">
    <location>
        <begin position="1"/>
        <end position="24"/>
    </location>
</feature>
<dbReference type="PANTHER" id="PTHR36350:SF3">
    <property type="entry name" value="TRANSMEMBRANE PROTEIN"/>
    <property type="match status" value="1"/>
</dbReference>
<sequence>MYSKSKKLIRGPKPKPKPKAAKDDDVRSYLAADIVHSGELARQRLQDFKAAKANPETLENAEKLLETLLEGEHPDLLMLQKTVGKLEMSGREDSAAQILRKAIKRAIDEKKRHEAYEFEMLLVEMLIYKGNDPIYLKEALTCSCLDDESLKDARRPLYKAMIHKMLANTNEAKKCWQEYVQARDPHVHFDVIYVPRLRQASPSQIDFQLFQEKVNRLQTAISKN</sequence>
<organism evidence="2 3">
    <name type="scientific">Stylosanthes scabra</name>
    <dbReference type="NCBI Taxonomy" id="79078"/>
    <lineage>
        <taxon>Eukaryota</taxon>
        <taxon>Viridiplantae</taxon>
        <taxon>Streptophyta</taxon>
        <taxon>Embryophyta</taxon>
        <taxon>Tracheophyta</taxon>
        <taxon>Spermatophyta</taxon>
        <taxon>Magnoliopsida</taxon>
        <taxon>eudicotyledons</taxon>
        <taxon>Gunneridae</taxon>
        <taxon>Pentapetalae</taxon>
        <taxon>rosids</taxon>
        <taxon>fabids</taxon>
        <taxon>Fabales</taxon>
        <taxon>Fabaceae</taxon>
        <taxon>Papilionoideae</taxon>
        <taxon>50 kb inversion clade</taxon>
        <taxon>dalbergioids sensu lato</taxon>
        <taxon>Dalbergieae</taxon>
        <taxon>Pterocarpus clade</taxon>
        <taxon>Stylosanthes</taxon>
    </lineage>
</organism>
<proteinExistence type="predicted"/>
<comment type="caution">
    <text evidence="2">The sequence shown here is derived from an EMBL/GenBank/DDBJ whole genome shotgun (WGS) entry which is preliminary data.</text>
</comment>
<gene>
    <name evidence="2" type="ORF">PIB30_044357</name>
</gene>
<keyword evidence="3" id="KW-1185">Reference proteome</keyword>
<name>A0ABU6TFH3_9FABA</name>
<evidence type="ECO:0000313" key="3">
    <source>
        <dbReference type="Proteomes" id="UP001341840"/>
    </source>
</evidence>
<dbReference type="Proteomes" id="UP001341840">
    <property type="component" value="Unassembled WGS sequence"/>
</dbReference>
<protein>
    <submittedName>
        <fullName evidence="2">Uncharacterized protein</fullName>
    </submittedName>
</protein>